<dbReference type="Proteomes" id="UP001208570">
    <property type="component" value="Unassembled WGS sequence"/>
</dbReference>
<accession>A0AAD9JE04</accession>
<gene>
    <name evidence="8" type="ORF">LSH36_364g02050</name>
</gene>
<comment type="caution">
    <text evidence="8">The sequence shown here is derived from an EMBL/GenBank/DDBJ whole genome shotgun (WGS) entry which is preliminary data.</text>
</comment>
<dbReference type="Pfam" id="PF13640">
    <property type="entry name" value="2OG-FeII_Oxy_3"/>
    <property type="match status" value="1"/>
</dbReference>
<dbReference type="PANTHER" id="PTHR14650:SF1">
    <property type="entry name" value="2-OXOGLUTARATE AND IRON-DEPENDENT OXYGENASE DOMAIN-CONTAINING PROTEIN 3"/>
    <property type="match status" value="1"/>
</dbReference>
<evidence type="ECO:0000259" key="7">
    <source>
        <dbReference type="PROSITE" id="PS51471"/>
    </source>
</evidence>
<protein>
    <recommendedName>
        <fullName evidence="7">Fe2OG dioxygenase domain-containing protein</fullName>
    </recommendedName>
</protein>
<dbReference type="InterPro" id="IPR006620">
    <property type="entry name" value="Pro_4_hyd_alph"/>
</dbReference>
<evidence type="ECO:0000256" key="1">
    <source>
        <dbReference type="ARBA" id="ARBA00001961"/>
    </source>
</evidence>
<evidence type="ECO:0000313" key="9">
    <source>
        <dbReference type="Proteomes" id="UP001208570"/>
    </source>
</evidence>
<keyword evidence="6" id="KW-0812">Transmembrane</keyword>
<evidence type="ECO:0000256" key="2">
    <source>
        <dbReference type="ARBA" id="ARBA00022723"/>
    </source>
</evidence>
<keyword evidence="2" id="KW-0479">Metal-binding</keyword>
<dbReference type="SMART" id="SM00702">
    <property type="entry name" value="P4Hc"/>
    <property type="match status" value="1"/>
</dbReference>
<organism evidence="8 9">
    <name type="scientific">Paralvinella palmiformis</name>
    <dbReference type="NCBI Taxonomy" id="53620"/>
    <lineage>
        <taxon>Eukaryota</taxon>
        <taxon>Metazoa</taxon>
        <taxon>Spiralia</taxon>
        <taxon>Lophotrochozoa</taxon>
        <taxon>Annelida</taxon>
        <taxon>Polychaeta</taxon>
        <taxon>Sedentaria</taxon>
        <taxon>Canalipalpata</taxon>
        <taxon>Terebellida</taxon>
        <taxon>Terebelliformia</taxon>
        <taxon>Alvinellidae</taxon>
        <taxon>Paralvinella</taxon>
    </lineage>
</organism>
<dbReference type="GO" id="GO:0031418">
    <property type="term" value="F:L-ascorbic acid binding"/>
    <property type="evidence" value="ECO:0007669"/>
    <property type="project" value="InterPro"/>
</dbReference>
<name>A0AAD9JE04_9ANNE</name>
<dbReference type="PANTHER" id="PTHR14650">
    <property type="entry name" value="PROLYL HYDROXYLASE-RELATED"/>
    <property type="match status" value="1"/>
</dbReference>
<dbReference type="GO" id="GO:0016705">
    <property type="term" value="F:oxidoreductase activity, acting on paired donors, with incorporation or reduction of molecular oxygen"/>
    <property type="evidence" value="ECO:0007669"/>
    <property type="project" value="InterPro"/>
</dbReference>
<keyword evidence="9" id="KW-1185">Reference proteome</keyword>
<evidence type="ECO:0000256" key="5">
    <source>
        <dbReference type="ARBA" id="ARBA00023004"/>
    </source>
</evidence>
<dbReference type="GO" id="GO:0016020">
    <property type="term" value="C:membrane"/>
    <property type="evidence" value="ECO:0007669"/>
    <property type="project" value="TreeGrafter"/>
</dbReference>
<dbReference type="GO" id="GO:0051213">
    <property type="term" value="F:dioxygenase activity"/>
    <property type="evidence" value="ECO:0007669"/>
    <property type="project" value="UniProtKB-KW"/>
</dbReference>
<feature type="transmembrane region" description="Helical" evidence="6">
    <location>
        <begin position="31"/>
        <end position="51"/>
    </location>
</feature>
<evidence type="ECO:0000256" key="4">
    <source>
        <dbReference type="ARBA" id="ARBA00023002"/>
    </source>
</evidence>
<sequence length="284" mass="31898">MVILSSVIDNKKSDDVMPTDSTRSVISYRRIIIRFILVISVMVSLNLYASWQGDDVFADSKDTVEKRVRTVSCSDDYVKEREKFPVCVPKWCGRIVMDNIVSKTEAQQLLRMAKAGLGLGGSHGGASILDIHSGALSKGDKFVDVFRTVKDKIHTAIAGAFGISKDSLYLTSPTFFSRMTSKPARTIHDEYWHIHVDKETYGSFHYTSLLYLTTYNQDFTGGRFVFVDKGRNTTVEPKLGRVSFFTSGWENPHFVEKVRSGTRYAITVSFTCDPDKAIGDPTMR</sequence>
<dbReference type="GO" id="GO:0005506">
    <property type="term" value="F:iron ion binding"/>
    <property type="evidence" value="ECO:0007669"/>
    <property type="project" value="InterPro"/>
</dbReference>
<dbReference type="AlphaFoldDB" id="A0AAD9JE04"/>
<evidence type="ECO:0000256" key="6">
    <source>
        <dbReference type="SAM" id="Phobius"/>
    </source>
</evidence>
<evidence type="ECO:0000256" key="3">
    <source>
        <dbReference type="ARBA" id="ARBA00022964"/>
    </source>
</evidence>
<dbReference type="PROSITE" id="PS51471">
    <property type="entry name" value="FE2OG_OXY"/>
    <property type="match status" value="1"/>
</dbReference>
<comment type="cofactor">
    <cofactor evidence="1">
        <name>L-ascorbate</name>
        <dbReference type="ChEBI" id="CHEBI:38290"/>
    </cofactor>
</comment>
<dbReference type="InterPro" id="IPR039210">
    <property type="entry name" value="OGFOD3"/>
</dbReference>
<keyword evidence="4" id="KW-0560">Oxidoreductase</keyword>
<keyword evidence="3" id="KW-0223">Dioxygenase</keyword>
<proteinExistence type="predicted"/>
<dbReference type="InterPro" id="IPR044862">
    <property type="entry name" value="Pro_4_hyd_alph_FE2OG_OXY"/>
</dbReference>
<evidence type="ECO:0000313" key="8">
    <source>
        <dbReference type="EMBL" id="KAK2151407.1"/>
    </source>
</evidence>
<dbReference type="EMBL" id="JAODUP010000364">
    <property type="protein sequence ID" value="KAK2151407.1"/>
    <property type="molecule type" value="Genomic_DNA"/>
</dbReference>
<keyword evidence="6" id="KW-1133">Transmembrane helix</keyword>
<dbReference type="Gene3D" id="2.60.120.620">
    <property type="entry name" value="q2cbj1_9rhob like domain"/>
    <property type="match status" value="1"/>
</dbReference>
<feature type="domain" description="Fe2OG dioxygenase" evidence="7">
    <location>
        <begin position="169"/>
        <end position="273"/>
    </location>
</feature>
<dbReference type="InterPro" id="IPR005123">
    <property type="entry name" value="Oxoglu/Fe-dep_dioxygenase_dom"/>
</dbReference>
<keyword evidence="5" id="KW-0408">Iron</keyword>
<reference evidence="8" key="1">
    <citation type="journal article" date="2023" name="Mol. Biol. Evol.">
        <title>Third-Generation Sequencing Reveals the Adaptive Role of the Epigenome in Three Deep-Sea Polychaetes.</title>
        <authorList>
            <person name="Perez M."/>
            <person name="Aroh O."/>
            <person name="Sun Y."/>
            <person name="Lan Y."/>
            <person name="Juniper S.K."/>
            <person name="Young C.R."/>
            <person name="Angers B."/>
            <person name="Qian P.Y."/>
        </authorList>
    </citation>
    <scope>NUCLEOTIDE SEQUENCE</scope>
    <source>
        <strain evidence="8">P08H-3</strain>
    </source>
</reference>
<keyword evidence="6" id="KW-0472">Membrane</keyword>